<accession>A0A9D2M9T3</accession>
<dbReference type="SUPFAM" id="SSF47413">
    <property type="entry name" value="lambda repressor-like DNA-binding domains"/>
    <property type="match status" value="1"/>
</dbReference>
<evidence type="ECO:0000259" key="1">
    <source>
        <dbReference type="PROSITE" id="PS50943"/>
    </source>
</evidence>
<dbReference type="CDD" id="cd00093">
    <property type="entry name" value="HTH_XRE"/>
    <property type="match status" value="1"/>
</dbReference>
<dbReference type="Proteomes" id="UP000824208">
    <property type="component" value="Unassembled WGS sequence"/>
</dbReference>
<dbReference type="Pfam" id="PF13560">
    <property type="entry name" value="HTH_31"/>
    <property type="match status" value="1"/>
</dbReference>
<dbReference type="Gene3D" id="1.10.260.40">
    <property type="entry name" value="lambda repressor-like DNA-binding domains"/>
    <property type="match status" value="1"/>
</dbReference>
<protein>
    <submittedName>
        <fullName evidence="2">Helix-turn-helix transcriptional regulator</fullName>
    </submittedName>
</protein>
<dbReference type="EMBL" id="DWYC01000016">
    <property type="protein sequence ID" value="HJB56240.1"/>
    <property type="molecule type" value="Genomic_DNA"/>
</dbReference>
<comment type="caution">
    <text evidence="2">The sequence shown here is derived from an EMBL/GenBank/DDBJ whole genome shotgun (WGS) entry which is preliminary data.</text>
</comment>
<sequence length="78" mass="8914">MVREQFSVRLRQLRQQHGEKRGDLADLLDVGVSQISEMENGRKGTTMERLALLCVHYNISADYLLGLTDEARALRPED</sequence>
<dbReference type="GO" id="GO:0003677">
    <property type="term" value="F:DNA binding"/>
    <property type="evidence" value="ECO:0007669"/>
    <property type="project" value="InterPro"/>
</dbReference>
<reference evidence="2" key="1">
    <citation type="journal article" date="2021" name="PeerJ">
        <title>Extensive microbial diversity within the chicken gut microbiome revealed by metagenomics and culture.</title>
        <authorList>
            <person name="Gilroy R."/>
            <person name="Ravi A."/>
            <person name="Getino M."/>
            <person name="Pursley I."/>
            <person name="Horton D.L."/>
            <person name="Alikhan N.F."/>
            <person name="Baker D."/>
            <person name="Gharbi K."/>
            <person name="Hall N."/>
            <person name="Watson M."/>
            <person name="Adriaenssens E.M."/>
            <person name="Foster-Nyarko E."/>
            <person name="Jarju S."/>
            <person name="Secka A."/>
            <person name="Antonio M."/>
            <person name="Oren A."/>
            <person name="Chaudhuri R.R."/>
            <person name="La Ragione R."/>
            <person name="Hildebrand F."/>
            <person name="Pallen M.J."/>
        </authorList>
    </citation>
    <scope>NUCLEOTIDE SEQUENCE</scope>
    <source>
        <strain evidence="2">CHK189-11263</strain>
    </source>
</reference>
<dbReference type="AlphaFoldDB" id="A0A9D2M9T3"/>
<evidence type="ECO:0000313" key="2">
    <source>
        <dbReference type="EMBL" id="HJB56240.1"/>
    </source>
</evidence>
<gene>
    <name evidence="2" type="ORF">H9714_01670</name>
</gene>
<organism evidence="2 3">
    <name type="scientific">Candidatus Flavonifractor intestinipullorum</name>
    <dbReference type="NCBI Taxonomy" id="2838587"/>
    <lineage>
        <taxon>Bacteria</taxon>
        <taxon>Bacillati</taxon>
        <taxon>Bacillota</taxon>
        <taxon>Clostridia</taxon>
        <taxon>Eubacteriales</taxon>
        <taxon>Oscillospiraceae</taxon>
        <taxon>Flavonifractor</taxon>
    </lineage>
</organism>
<name>A0A9D2M9T3_9FIRM</name>
<reference evidence="2" key="2">
    <citation type="submission" date="2021-04" db="EMBL/GenBank/DDBJ databases">
        <authorList>
            <person name="Gilroy R."/>
        </authorList>
    </citation>
    <scope>NUCLEOTIDE SEQUENCE</scope>
    <source>
        <strain evidence="2">CHK189-11263</strain>
    </source>
</reference>
<proteinExistence type="predicted"/>
<dbReference type="PROSITE" id="PS50943">
    <property type="entry name" value="HTH_CROC1"/>
    <property type="match status" value="1"/>
</dbReference>
<dbReference type="InterPro" id="IPR010982">
    <property type="entry name" value="Lambda_DNA-bd_dom_sf"/>
</dbReference>
<dbReference type="InterPro" id="IPR001387">
    <property type="entry name" value="Cro/C1-type_HTH"/>
</dbReference>
<dbReference type="SMART" id="SM00530">
    <property type="entry name" value="HTH_XRE"/>
    <property type="match status" value="1"/>
</dbReference>
<feature type="domain" description="HTH cro/C1-type" evidence="1">
    <location>
        <begin position="10"/>
        <end position="64"/>
    </location>
</feature>
<evidence type="ECO:0000313" key="3">
    <source>
        <dbReference type="Proteomes" id="UP000824208"/>
    </source>
</evidence>